<dbReference type="InterPro" id="IPR035437">
    <property type="entry name" value="SNase_OB-fold_sf"/>
</dbReference>
<evidence type="ECO:0008006" key="13">
    <source>
        <dbReference type="Google" id="ProtNLM"/>
    </source>
</evidence>
<dbReference type="Pfam" id="PF00076">
    <property type="entry name" value="RRM_1"/>
    <property type="match status" value="1"/>
</dbReference>
<evidence type="ECO:0000256" key="5">
    <source>
        <dbReference type="PROSITE-ProRule" id="PRU00176"/>
    </source>
</evidence>
<evidence type="ECO:0000259" key="10">
    <source>
        <dbReference type="PROSITE" id="PS50865"/>
    </source>
</evidence>
<dbReference type="InterPro" id="IPR036875">
    <property type="entry name" value="Znf_CCHC_sf"/>
</dbReference>
<dbReference type="Gene3D" id="2.30.30.140">
    <property type="match status" value="4"/>
</dbReference>
<keyword evidence="12" id="KW-1185">Reference proteome</keyword>
<evidence type="ECO:0000256" key="2">
    <source>
        <dbReference type="ARBA" id="ARBA00022771"/>
    </source>
</evidence>
<dbReference type="Pfam" id="PF00567">
    <property type="entry name" value="TUDOR"/>
    <property type="match status" value="4"/>
</dbReference>
<dbReference type="GO" id="GO:0008270">
    <property type="term" value="F:zinc ion binding"/>
    <property type="evidence" value="ECO:0007669"/>
    <property type="project" value="UniProtKB-KW"/>
</dbReference>
<proteinExistence type="predicted"/>
<dbReference type="Pfam" id="PF01753">
    <property type="entry name" value="zf-MYND"/>
    <property type="match status" value="1"/>
</dbReference>
<dbReference type="InterPro" id="IPR050621">
    <property type="entry name" value="Tudor_domain_containing"/>
</dbReference>
<evidence type="ECO:0000313" key="11">
    <source>
        <dbReference type="EMBL" id="KAK7488311.1"/>
    </source>
</evidence>
<name>A0ABD0KMJ0_9CAEN</name>
<dbReference type="FunFam" id="2.30.30.140:FF:000018">
    <property type="entry name" value="Serine/threonine-protein kinase 31"/>
    <property type="match status" value="2"/>
</dbReference>
<dbReference type="SUPFAM" id="SSF144232">
    <property type="entry name" value="HIT/MYND zinc finger-like"/>
    <property type="match status" value="1"/>
</dbReference>
<feature type="domain" description="RRM" evidence="7">
    <location>
        <begin position="45"/>
        <end position="125"/>
    </location>
</feature>
<dbReference type="EMBL" id="JACVVK020000152">
    <property type="protein sequence ID" value="KAK7488311.1"/>
    <property type="molecule type" value="Genomic_DNA"/>
</dbReference>
<evidence type="ECO:0000256" key="1">
    <source>
        <dbReference type="ARBA" id="ARBA00022723"/>
    </source>
</evidence>
<dbReference type="Proteomes" id="UP001519460">
    <property type="component" value="Unassembled WGS sequence"/>
</dbReference>
<evidence type="ECO:0000313" key="12">
    <source>
        <dbReference type="Proteomes" id="UP001519460"/>
    </source>
</evidence>
<feature type="compositionally biased region" description="Basic and acidic residues" evidence="6">
    <location>
        <begin position="372"/>
        <end position="383"/>
    </location>
</feature>
<dbReference type="Pfam" id="PF00098">
    <property type="entry name" value="zf-CCHC"/>
    <property type="match status" value="1"/>
</dbReference>
<dbReference type="PROSITE" id="PS50102">
    <property type="entry name" value="RRM"/>
    <property type="match status" value="1"/>
</dbReference>
<dbReference type="InterPro" id="IPR002893">
    <property type="entry name" value="Znf_MYND"/>
</dbReference>
<feature type="compositionally biased region" description="Basic and acidic residues" evidence="6">
    <location>
        <begin position="483"/>
        <end position="494"/>
    </location>
</feature>
<dbReference type="PANTHER" id="PTHR22948:SF29">
    <property type="entry name" value="FI02030P-RELATED"/>
    <property type="match status" value="1"/>
</dbReference>
<keyword evidence="1" id="KW-0479">Metal-binding</keyword>
<feature type="compositionally biased region" description="Gly residues" evidence="6">
    <location>
        <begin position="532"/>
        <end position="546"/>
    </location>
</feature>
<evidence type="ECO:0000256" key="6">
    <source>
        <dbReference type="SAM" id="MobiDB-lite"/>
    </source>
</evidence>
<protein>
    <recommendedName>
        <fullName evidence="13">Tudor domain-containing protein 1</fullName>
    </recommendedName>
</protein>
<feature type="compositionally biased region" description="Basic and acidic residues" evidence="6">
    <location>
        <begin position="519"/>
        <end position="528"/>
    </location>
</feature>
<gene>
    <name evidence="11" type="ORF">BaRGS_00020470</name>
</gene>
<dbReference type="SMART" id="SM00333">
    <property type="entry name" value="TUDOR"/>
    <property type="match status" value="4"/>
</dbReference>
<keyword evidence="3" id="KW-0862">Zinc</keyword>
<keyword evidence="2 4" id="KW-0863">Zinc-finger</keyword>
<dbReference type="PROSITE" id="PS50158">
    <property type="entry name" value="ZF_CCHC"/>
    <property type="match status" value="1"/>
</dbReference>
<dbReference type="SMART" id="SM00360">
    <property type="entry name" value="RRM"/>
    <property type="match status" value="1"/>
</dbReference>
<feature type="compositionally biased region" description="Polar residues" evidence="6">
    <location>
        <begin position="384"/>
        <end position="395"/>
    </location>
</feature>
<dbReference type="SUPFAM" id="SSF57756">
    <property type="entry name" value="Retrovirus zinc finger-like domains"/>
    <property type="match status" value="1"/>
</dbReference>
<dbReference type="PROSITE" id="PS50865">
    <property type="entry name" value="ZF_MYND_2"/>
    <property type="match status" value="1"/>
</dbReference>
<feature type="domain" description="Tudor" evidence="9">
    <location>
        <begin position="1150"/>
        <end position="1210"/>
    </location>
</feature>
<feature type="region of interest" description="Disordered" evidence="6">
    <location>
        <begin position="131"/>
        <end position="175"/>
    </location>
</feature>
<accession>A0ABD0KMJ0</accession>
<dbReference type="InterPro" id="IPR001878">
    <property type="entry name" value="Znf_CCHC"/>
</dbReference>
<feature type="region of interest" description="Disordered" evidence="6">
    <location>
        <begin position="187"/>
        <end position="239"/>
    </location>
</feature>
<dbReference type="InterPro" id="IPR002999">
    <property type="entry name" value="Tudor"/>
</dbReference>
<feature type="compositionally biased region" description="Basic and acidic residues" evidence="6">
    <location>
        <begin position="131"/>
        <end position="143"/>
    </location>
</feature>
<feature type="compositionally biased region" description="Polar residues" evidence="6">
    <location>
        <begin position="1291"/>
        <end position="1301"/>
    </location>
</feature>
<feature type="domain" description="MYND-type" evidence="10">
    <location>
        <begin position="267"/>
        <end position="302"/>
    </location>
</feature>
<keyword evidence="5" id="KW-0694">RNA-binding</keyword>
<dbReference type="GO" id="GO:0003723">
    <property type="term" value="F:RNA binding"/>
    <property type="evidence" value="ECO:0007669"/>
    <property type="project" value="UniProtKB-UniRule"/>
</dbReference>
<feature type="region of interest" description="Disordered" evidence="6">
    <location>
        <begin position="351"/>
        <end position="640"/>
    </location>
</feature>
<dbReference type="SMART" id="SM00343">
    <property type="entry name" value="ZnF_C2HC"/>
    <property type="match status" value="1"/>
</dbReference>
<dbReference type="CDD" id="cd00590">
    <property type="entry name" value="RRM_SF"/>
    <property type="match status" value="1"/>
</dbReference>
<reference evidence="11 12" key="1">
    <citation type="journal article" date="2023" name="Sci. Data">
        <title>Genome assembly of the Korean intertidal mud-creeper Batillaria attramentaria.</title>
        <authorList>
            <person name="Patra A.K."/>
            <person name="Ho P.T."/>
            <person name="Jun S."/>
            <person name="Lee S.J."/>
            <person name="Kim Y."/>
            <person name="Won Y.J."/>
        </authorList>
    </citation>
    <scope>NUCLEOTIDE SEQUENCE [LARGE SCALE GENOMIC DNA]</scope>
    <source>
        <strain evidence="11">Wonlab-2016</strain>
    </source>
</reference>
<feature type="compositionally biased region" description="Basic and acidic residues" evidence="6">
    <location>
        <begin position="593"/>
        <end position="602"/>
    </location>
</feature>
<evidence type="ECO:0000256" key="4">
    <source>
        <dbReference type="PROSITE-ProRule" id="PRU00134"/>
    </source>
</evidence>
<feature type="domain" description="CCHC-type" evidence="8">
    <location>
        <begin position="552"/>
        <end position="567"/>
    </location>
</feature>
<dbReference type="SUPFAM" id="SSF54928">
    <property type="entry name" value="RNA-binding domain, RBD"/>
    <property type="match status" value="1"/>
</dbReference>
<dbReference type="Gene3D" id="6.10.140.2220">
    <property type="match status" value="1"/>
</dbReference>
<dbReference type="InterPro" id="IPR000504">
    <property type="entry name" value="RRM_dom"/>
</dbReference>
<dbReference type="Gene3D" id="3.30.70.330">
    <property type="match status" value="1"/>
</dbReference>
<evidence type="ECO:0000259" key="7">
    <source>
        <dbReference type="PROSITE" id="PS50102"/>
    </source>
</evidence>
<dbReference type="SUPFAM" id="SSF63748">
    <property type="entry name" value="Tudor/PWWP/MBT"/>
    <property type="match status" value="4"/>
</dbReference>
<organism evidence="11 12">
    <name type="scientific">Batillaria attramentaria</name>
    <dbReference type="NCBI Taxonomy" id="370345"/>
    <lineage>
        <taxon>Eukaryota</taxon>
        <taxon>Metazoa</taxon>
        <taxon>Spiralia</taxon>
        <taxon>Lophotrochozoa</taxon>
        <taxon>Mollusca</taxon>
        <taxon>Gastropoda</taxon>
        <taxon>Caenogastropoda</taxon>
        <taxon>Sorbeoconcha</taxon>
        <taxon>Cerithioidea</taxon>
        <taxon>Batillariidae</taxon>
        <taxon>Batillaria</taxon>
    </lineage>
</organism>
<sequence>MDKSTWEWDPMAHDFADPKINSYRGGVGQDLQCSRRDALHGDRSVTLYVRGVPWGLSAAGLEKLFTDYGGKVVSAKIPQKQDASKYSANYAFVIMADATGAQEAIQNLHHFRIKDQTLNVQVALSKEEKQAREERKKREEEFMRSLNLSSDRGGCESESKHSSAIPAGDGLPLKPRGRAALLEESIIRGGRPGSRGDATFQNGGSPVTSKTPVPAKKGDKSKFQKQQGPPVGRGTTLDWSLCGSGAGRRSQEELSVIGSDAESLRLCVTCGGEAFSKCKRCKTPYCSRECQTKDWSEHSRICRELAEKRGVWKSPCKPPPVADMSDFDVDVGKSFIENNKDFFESILRAADEESESSSTGSYGTNKPPRQSVHHDRQQKDGRSESSAPPIQSQDSKGCEKKAQPEFPQQRMTSTPKGERKGLLPTPGDSARCQKSSQPAIGSSEKTKPNKAPPHMNPPVTRTSQVANQPLGDSPRPDANWVHNNDRHYKPDSRGTARGTPTSSQATEVDDTSPPSGDDLFCRRGEQNRDGPGNRGRGAKSGRGGGQRKSLTCHRCGEEGHMVKECPQQPGGGSPQKRSGGRNRQKNDVLLTRDSGDKWDTVPESKPLTPGSTPSSSQSTSPFTGSKMHNKLKSSPCPSETPKKPDEQLCLYIQHFELALAYDKALKQTLEQGGIQQTLRAPTKDDMVMCDFMGDLCRAQVTKVNGSMVDIYYIDYGNWEQKEISSLLPVPAELQGFPGLAIKCSLQVSPADGSATWPDSLKAELQQLMSPHEVFIATPLSKCGDAFIITLTRERDDLDITKHLIERDLARPFVDGRNLSCANIVSITQRLMAADLGSVVDELAVDKTRELVCSDIRTNFELSMHVEDKYDEFMRFSTDLHNTYTESSQSAAPYVPVVGELVAAKYSTSGEWCRAEVQMVDDSQVLVQYIDFGNSETLPLTQLQALRREHASLPAQSFQCAVVGIQHDRVWATEQMATFYQCFEAYSKNMKCLAEIKSKEAGLVWLDIIHPHKEQTLAEILLDALEESVLPQPLQPVAAPPTPPASAKAPILHAAATKSSPPCTALPTDVPVAEAVQDESSAVSPQSAAEPPQLPTAMLPLDTWVNCGIQVIYSCTRFYVNRMDVVDELEALRSALTSHCIGTSEQNTVGKVQAGDNVLTQYSADGEWYRARVESVSEDGTHCQVFFTDFGNAEQQNVASLRKIPSQFFQMAAQGICCSLSGASPSTPKEKDGLFKRFCEQRVVKLKALQCKGGVYEVVVVTASNQSVMDLLEGAVQPTDQPVDAVGGSVSPADQSVISSGQSASPVMPVPPPAGSPAASSATDNAALTAEQHQASLGESDATRCSTGRIPERRRVMLDSLQAATVDNREHEAFIVHVVSPAEFYCQTKAAAEEQAKLLEQLSAACASTDVLTDAPQVGEVLCCLFEGAWYRCVVTDVTDNLASVHFIDYGNDAQEDVSRLRPIPYDLCMKFPVGCFKCSLHGITAPEGGWSEVAGNSLRCLLTTAVMLKVEQQSEETHSVAIHFQGINLADDFVNNKFAVYEESQPEPEPAAPQESREELERMMLEIQRKLQSMN</sequence>
<feature type="domain" description="Tudor" evidence="9">
    <location>
        <begin position="894"/>
        <end position="952"/>
    </location>
</feature>
<feature type="compositionally biased region" description="Basic and acidic residues" evidence="6">
    <location>
        <begin position="554"/>
        <end position="563"/>
    </location>
</feature>
<evidence type="ECO:0000256" key="3">
    <source>
        <dbReference type="ARBA" id="ARBA00022833"/>
    </source>
</evidence>
<dbReference type="PANTHER" id="PTHR22948">
    <property type="entry name" value="TUDOR DOMAIN CONTAINING PROTEIN"/>
    <property type="match status" value="1"/>
</dbReference>
<dbReference type="PROSITE" id="PS50304">
    <property type="entry name" value="TUDOR"/>
    <property type="match status" value="3"/>
</dbReference>
<dbReference type="InterPro" id="IPR035979">
    <property type="entry name" value="RBD_domain_sf"/>
</dbReference>
<evidence type="ECO:0000259" key="8">
    <source>
        <dbReference type="PROSITE" id="PS50158"/>
    </source>
</evidence>
<feature type="compositionally biased region" description="Polar residues" evidence="6">
    <location>
        <begin position="1322"/>
        <end position="1336"/>
    </location>
</feature>
<feature type="domain" description="Tudor" evidence="9">
    <location>
        <begin position="1414"/>
        <end position="1470"/>
    </location>
</feature>
<dbReference type="Gene3D" id="2.40.50.90">
    <property type="match status" value="3"/>
</dbReference>
<dbReference type="Gene3D" id="4.10.60.10">
    <property type="entry name" value="Zinc finger, CCHC-type"/>
    <property type="match status" value="1"/>
</dbReference>
<comment type="caution">
    <text evidence="11">The sequence shown here is derived from an EMBL/GenBank/DDBJ whole genome shotgun (WGS) entry which is preliminary data.</text>
</comment>
<feature type="compositionally biased region" description="Low complexity" evidence="6">
    <location>
        <begin position="604"/>
        <end position="625"/>
    </location>
</feature>
<feature type="region of interest" description="Disordered" evidence="6">
    <location>
        <begin position="1279"/>
        <end position="1347"/>
    </location>
</feature>
<feature type="compositionally biased region" description="Polar residues" evidence="6">
    <location>
        <begin position="359"/>
        <end position="368"/>
    </location>
</feature>
<evidence type="ECO:0000259" key="9">
    <source>
        <dbReference type="PROSITE" id="PS50304"/>
    </source>
</evidence>
<dbReference type="InterPro" id="IPR012677">
    <property type="entry name" value="Nucleotide-bd_a/b_plait_sf"/>
</dbReference>
<feature type="compositionally biased region" description="Polar residues" evidence="6">
    <location>
        <begin position="199"/>
        <end position="211"/>
    </location>
</feature>